<comment type="caution">
    <text evidence="2">The sequence shown here is derived from an EMBL/GenBank/DDBJ whole genome shotgun (WGS) entry which is preliminary data.</text>
</comment>
<name>A0AAN7HTB4_9PEZI</name>
<sequence length="413" mass="44681">MMPSLVGTNMLGMPHQQPSGGAYAVDTLLNQLSRQLIGNTRRYSRASNGQQKGASGMRISKPSSASNSPRSSTLQARRRTLIGDGFRGGLQTLSPAVDQVPLSTPAAEAPNEHFYERQTTTRPARPVSWHPSSQNAQQSLFALPDAVLYPYSTYSDAELLASLQQFPPTPAIYSGYTSPAEAFSPLSLPYSSFSSTQQQPIFSPMSQPLPLPQQQQAPVFSPVTCSSDYSTAVAALSEIPYMPLSQAADNVPAWEQSQFTSSAMFNRQTAPPTPEDFACSLGPNLAMETCGQQQQQQQQQPTKPDPAEQACQPLIYDDKDNDESEGEILYGMGLYDAPDHSREPTLHQSVVLSLLGSSRRDQDEGVVDTGKGLGLKLEDAWEPPASDDEDEGEAEGEGENENGEDDAGQEQDD</sequence>
<feature type="compositionally biased region" description="Low complexity" evidence="1">
    <location>
        <begin position="60"/>
        <end position="72"/>
    </location>
</feature>
<evidence type="ECO:0000256" key="1">
    <source>
        <dbReference type="SAM" id="MobiDB-lite"/>
    </source>
</evidence>
<accession>A0AAN7HTB4</accession>
<feature type="region of interest" description="Disordered" evidence="1">
    <location>
        <begin position="356"/>
        <end position="413"/>
    </location>
</feature>
<dbReference type="AlphaFoldDB" id="A0AAN7HTB4"/>
<reference evidence="2" key="1">
    <citation type="journal article" date="2023" name="Mol. Phylogenet. Evol.">
        <title>Genome-scale phylogeny and comparative genomics of the fungal order Sordariales.</title>
        <authorList>
            <person name="Hensen N."/>
            <person name="Bonometti L."/>
            <person name="Westerberg I."/>
            <person name="Brannstrom I.O."/>
            <person name="Guillou S."/>
            <person name="Cros-Aarteil S."/>
            <person name="Calhoun S."/>
            <person name="Haridas S."/>
            <person name="Kuo A."/>
            <person name="Mondo S."/>
            <person name="Pangilinan J."/>
            <person name="Riley R."/>
            <person name="LaButti K."/>
            <person name="Andreopoulos B."/>
            <person name="Lipzen A."/>
            <person name="Chen C."/>
            <person name="Yan M."/>
            <person name="Daum C."/>
            <person name="Ng V."/>
            <person name="Clum A."/>
            <person name="Steindorff A."/>
            <person name="Ohm R.A."/>
            <person name="Martin F."/>
            <person name="Silar P."/>
            <person name="Natvig D.O."/>
            <person name="Lalanne C."/>
            <person name="Gautier V."/>
            <person name="Ament-Velasquez S.L."/>
            <person name="Kruys A."/>
            <person name="Hutchinson M.I."/>
            <person name="Powell A.J."/>
            <person name="Barry K."/>
            <person name="Miller A.N."/>
            <person name="Grigoriev I.V."/>
            <person name="Debuchy R."/>
            <person name="Gladieux P."/>
            <person name="Hiltunen Thoren M."/>
            <person name="Johannesson H."/>
        </authorList>
    </citation>
    <scope>NUCLEOTIDE SEQUENCE</scope>
    <source>
        <strain evidence="2">CBS 359.72</strain>
    </source>
</reference>
<organism evidence="2 3">
    <name type="scientific">Corynascus novoguineensis</name>
    <dbReference type="NCBI Taxonomy" id="1126955"/>
    <lineage>
        <taxon>Eukaryota</taxon>
        <taxon>Fungi</taxon>
        <taxon>Dikarya</taxon>
        <taxon>Ascomycota</taxon>
        <taxon>Pezizomycotina</taxon>
        <taxon>Sordariomycetes</taxon>
        <taxon>Sordariomycetidae</taxon>
        <taxon>Sordariales</taxon>
        <taxon>Chaetomiaceae</taxon>
        <taxon>Corynascus</taxon>
    </lineage>
</organism>
<protein>
    <submittedName>
        <fullName evidence="2">Uncharacterized protein</fullName>
    </submittedName>
</protein>
<gene>
    <name evidence="2" type="ORF">C7999DRAFT_38761</name>
</gene>
<feature type="region of interest" description="Disordered" evidence="1">
    <location>
        <begin position="39"/>
        <end position="75"/>
    </location>
</feature>
<evidence type="ECO:0000313" key="3">
    <source>
        <dbReference type="Proteomes" id="UP001303647"/>
    </source>
</evidence>
<feature type="compositionally biased region" description="Acidic residues" evidence="1">
    <location>
        <begin position="385"/>
        <end position="413"/>
    </location>
</feature>
<proteinExistence type="predicted"/>
<evidence type="ECO:0000313" key="2">
    <source>
        <dbReference type="EMBL" id="KAK4250249.1"/>
    </source>
</evidence>
<keyword evidence="3" id="KW-1185">Reference proteome</keyword>
<feature type="region of interest" description="Disordered" evidence="1">
    <location>
        <begin position="289"/>
        <end position="309"/>
    </location>
</feature>
<dbReference type="EMBL" id="MU857615">
    <property type="protein sequence ID" value="KAK4250249.1"/>
    <property type="molecule type" value="Genomic_DNA"/>
</dbReference>
<dbReference type="Proteomes" id="UP001303647">
    <property type="component" value="Unassembled WGS sequence"/>
</dbReference>
<reference evidence="2" key="2">
    <citation type="submission" date="2023-05" db="EMBL/GenBank/DDBJ databases">
        <authorList>
            <consortium name="Lawrence Berkeley National Laboratory"/>
            <person name="Steindorff A."/>
            <person name="Hensen N."/>
            <person name="Bonometti L."/>
            <person name="Westerberg I."/>
            <person name="Brannstrom I.O."/>
            <person name="Guillou S."/>
            <person name="Cros-Aarteil S."/>
            <person name="Calhoun S."/>
            <person name="Haridas S."/>
            <person name="Kuo A."/>
            <person name="Mondo S."/>
            <person name="Pangilinan J."/>
            <person name="Riley R."/>
            <person name="Labutti K."/>
            <person name="Andreopoulos B."/>
            <person name="Lipzen A."/>
            <person name="Chen C."/>
            <person name="Yanf M."/>
            <person name="Daum C."/>
            <person name="Ng V."/>
            <person name="Clum A."/>
            <person name="Ohm R."/>
            <person name="Martin F."/>
            <person name="Silar P."/>
            <person name="Natvig D."/>
            <person name="Lalanne C."/>
            <person name="Gautier V."/>
            <person name="Ament-Velasquez S.L."/>
            <person name="Kruys A."/>
            <person name="Hutchinson M.I."/>
            <person name="Powell A.J."/>
            <person name="Barry K."/>
            <person name="Miller A.N."/>
            <person name="Grigoriev I.V."/>
            <person name="Debuchy R."/>
            <person name="Gladieux P."/>
            <person name="Thoren M.H."/>
            <person name="Johannesson H."/>
        </authorList>
    </citation>
    <scope>NUCLEOTIDE SEQUENCE</scope>
    <source>
        <strain evidence="2">CBS 359.72</strain>
    </source>
</reference>